<name>A0AAV2DEG8_9ROSI</name>
<dbReference type="EMBL" id="OZ034815">
    <property type="protein sequence ID" value="CAL1371202.1"/>
    <property type="molecule type" value="Genomic_DNA"/>
</dbReference>
<organism evidence="2 3">
    <name type="scientific">Linum trigynum</name>
    <dbReference type="NCBI Taxonomy" id="586398"/>
    <lineage>
        <taxon>Eukaryota</taxon>
        <taxon>Viridiplantae</taxon>
        <taxon>Streptophyta</taxon>
        <taxon>Embryophyta</taxon>
        <taxon>Tracheophyta</taxon>
        <taxon>Spermatophyta</taxon>
        <taxon>Magnoliopsida</taxon>
        <taxon>eudicotyledons</taxon>
        <taxon>Gunneridae</taxon>
        <taxon>Pentapetalae</taxon>
        <taxon>rosids</taxon>
        <taxon>fabids</taxon>
        <taxon>Malpighiales</taxon>
        <taxon>Linaceae</taxon>
        <taxon>Linum</taxon>
    </lineage>
</organism>
<proteinExistence type="predicted"/>
<protein>
    <submittedName>
        <fullName evidence="2">Uncharacterized protein</fullName>
    </submittedName>
</protein>
<gene>
    <name evidence="2" type="ORF">LTRI10_LOCUS13279</name>
</gene>
<keyword evidence="3" id="KW-1185">Reference proteome</keyword>
<dbReference type="Proteomes" id="UP001497516">
    <property type="component" value="Chromosome 2"/>
</dbReference>
<dbReference type="AlphaFoldDB" id="A0AAV2DEG8"/>
<evidence type="ECO:0000256" key="1">
    <source>
        <dbReference type="SAM" id="MobiDB-lite"/>
    </source>
</evidence>
<evidence type="ECO:0000313" key="2">
    <source>
        <dbReference type="EMBL" id="CAL1371202.1"/>
    </source>
</evidence>
<feature type="region of interest" description="Disordered" evidence="1">
    <location>
        <begin position="26"/>
        <end position="75"/>
    </location>
</feature>
<reference evidence="2 3" key="1">
    <citation type="submission" date="2024-04" db="EMBL/GenBank/DDBJ databases">
        <authorList>
            <person name="Fracassetti M."/>
        </authorList>
    </citation>
    <scope>NUCLEOTIDE SEQUENCE [LARGE SCALE GENOMIC DNA]</scope>
</reference>
<evidence type="ECO:0000313" key="3">
    <source>
        <dbReference type="Proteomes" id="UP001497516"/>
    </source>
</evidence>
<sequence>MQGRGIRDQRREKGDLTGFAVRCARRQERGTSRRGWPQATREWPQATGDGIERWRRGTTTGNSDMEWILDEGCGV</sequence>
<accession>A0AAV2DEG8</accession>